<dbReference type="InterPro" id="IPR041881">
    <property type="entry name" value="PqqD_sf"/>
</dbReference>
<evidence type="ECO:0000313" key="2">
    <source>
        <dbReference type="Proteomes" id="UP000191554"/>
    </source>
</evidence>
<name>A0A1V4SMV5_RUMHU</name>
<evidence type="ECO:0000313" key="1">
    <source>
        <dbReference type="EMBL" id="OPX44816.1"/>
    </source>
</evidence>
<dbReference type="Gene3D" id="1.10.10.1150">
    <property type="entry name" value="Coenzyme PQQ synthesis protein D (PqqD)"/>
    <property type="match status" value="1"/>
</dbReference>
<keyword evidence="2" id="KW-1185">Reference proteome</keyword>
<dbReference type="RefSeq" id="WP_080063815.1">
    <property type="nucleotide sequence ID" value="NZ_MZGX01000007.1"/>
</dbReference>
<dbReference type="EMBL" id="MZGX01000007">
    <property type="protein sequence ID" value="OPX44816.1"/>
    <property type="molecule type" value="Genomic_DNA"/>
</dbReference>
<organism evidence="1 2">
    <name type="scientific">Ruminiclostridium hungatei</name>
    <name type="common">Clostridium hungatei</name>
    <dbReference type="NCBI Taxonomy" id="48256"/>
    <lineage>
        <taxon>Bacteria</taxon>
        <taxon>Bacillati</taxon>
        <taxon>Bacillota</taxon>
        <taxon>Clostridia</taxon>
        <taxon>Eubacteriales</taxon>
        <taxon>Oscillospiraceae</taxon>
        <taxon>Ruminiclostridium</taxon>
    </lineage>
</organism>
<dbReference type="Proteomes" id="UP000191554">
    <property type="component" value="Unassembled WGS sequence"/>
</dbReference>
<protein>
    <submittedName>
        <fullName evidence="1">Coenzyme PQQ synthesis protein D</fullName>
    </submittedName>
</protein>
<accession>A0A1V4SMV5</accession>
<dbReference type="OrthoDB" id="1752996at2"/>
<gene>
    <name evidence="1" type="primary">pqqD</name>
    <name evidence="1" type="ORF">CLHUN_13700</name>
</gene>
<dbReference type="Pfam" id="PF05402">
    <property type="entry name" value="PqqD"/>
    <property type="match status" value="1"/>
</dbReference>
<proteinExistence type="predicted"/>
<dbReference type="STRING" id="48256.CLHUN_13700"/>
<sequence>MQVKNGFMLREIAGQPVVVPLGARVVEFNGIMTLSESGAVLWRRLEKDASVEDMVQALLALYDVDRETALQDVEAFVESMKSNRLID</sequence>
<reference evidence="1 2" key="1">
    <citation type="submission" date="2017-03" db="EMBL/GenBank/DDBJ databases">
        <title>Genome sequence of Clostridium hungatei DSM 14427.</title>
        <authorList>
            <person name="Poehlein A."/>
            <person name="Daniel R."/>
        </authorList>
    </citation>
    <scope>NUCLEOTIDE SEQUENCE [LARGE SCALE GENOMIC DNA]</scope>
    <source>
        <strain evidence="1 2">DSM 14427</strain>
    </source>
</reference>
<dbReference type="AlphaFoldDB" id="A0A1V4SMV5"/>
<comment type="caution">
    <text evidence="1">The sequence shown here is derived from an EMBL/GenBank/DDBJ whole genome shotgun (WGS) entry which is preliminary data.</text>
</comment>
<dbReference type="InterPro" id="IPR008792">
    <property type="entry name" value="PQQD"/>
</dbReference>